<dbReference type="EMBL" id="BK010619">
    <property type="protein sequence ID" value="DAC76220.1"/>
    <property type="molecule type" value="Genomic_DNA"/>
</dbReference>
<reference evidence="2" key="1">
    <citation type="journal article" date="2014" name="Genome Biol. Evol.">
        <title>Comparative genomic analysis of malaria mosquito vector-associated novel pathogen Elizabethkingia anophelis.</title>
        <authorList>
            <person name="Teo J."/>
            <person name="Tan S.Y."/>
            <person name="Liu Y."/>
            <person name="Tay M."/>
            <person name="Ding Y."/>
            <person name="Li Y."/>
            <person name="Kjelleberg S."/>
            <person name="Givskov M."/>
            <person name="Lin R.T."/>
            <person name="Yang L."/>
        </authorList>
    </citation>
    <scope>NUCLEOTIDE SEQUENCE</scope>
</reference>
<reference evidence="2" key="2">
    <citation type="journal article" date="2014" name="PLoS ONE">
        <title>Insights from the genome annotation of Elizabethkingia anophelis from the malaria vector Anopheles gambiae.</title>
        <authorList>
            <person name="Kukutla P."/>
            <person name="Lindberg B.G."/>
            <person name="Pei D."/>
            <person name="Rayl M."/>
            <person name="Yu W."/>
            <person name="Steritz M."/>
            <person name="Faye I."/>
            <person name="Xu J."/>
        </authorList>
    </citation>
    <scope>NUCLEOTIDE SEQUENCE</scope>
</reference>
<dbReference type="EMBL" id="BK010610">
    <property type="protein sequence ID" value="DAC75687.1"/>
    <property type="molecule type" value="Genomic_DNA"/>
</dbReference>
<proteinExistence type="predicted"/>
<accession>A0A455ZI63</accession>
<gene>
    <name evidence="2" type="primary">ICEEaIII(10)_NUH6_4776_4465</name>
    <name evidence="1" type="synonym">ICEEaIII(5)_NUHP1_4776_4465</name>
</gene>
<protein>
    <submittedName>
        <fullName evidence="2">Uncharacterized protein</fullName>
    </submittedName>
</protein>
<evidence type="ECO:0000313" key="1">
    <source>
        <dbReference type="EMBL" id="DAC75687.1"/>
    </source>
</evidence>
<reference evidence="2" key="6">
    <citation type="journal article" date="2017" name="Nat. Commun.">
        <title>Evolutionary dynamics and genomic features of the Elizabethkingia anophelis 2015 to 2016 Wisconsin outbreak strain.</title>
        <authorList>
            <person name="Perrin A."/>
            <person name="Larsonneur E."/>
            <person name="Nicholson A.C."/>
            <person name="Edwards D.J."/>
            <person name="Gundlach K.M."/>
            <person name="Whitney A.M."/>
            <person name="Gulvik C.A."/>
            <person name="Bell M.E."/>
            <person name="Rendueles O."/>
            <person name="Cury J."/>
            <person name="Hugon P."/>
            <person name="Clermont D."/>
            <person name="Enouf V."/>
            <person name="Loparev V."/>
            <person name="Juieng P."/>
            <person name="Monson T."/>
            <person name="Warshauer D."/>
            <person name="Elbadawi L.I."/>
            <person name="Walters M.S."/>
            <person name="Crist M.B."/>
            <person name="Noble-Wang J."/>
            <person name="Borlaug G."/>
            <person name="Rocha E.P.C."/>
            <person name="Criscuolo A."/>
            <person name="Touchon M."/>
            <person name="Davis J.P."/>
            <person name="Holt K.E."/>
            <person name="McQuiston J.R."/>
            <person name="Brisse S."/>
        </authorList>
    </citation>
    <scope>NUCLEOTIDE SEQUENCE</scope>
</reference>
<dbReference type="EMBL" id="BK010623">
    <property type="protein sequence ID" value="DAC76364.1"/>
    <property type="molecule type" value="Genomic_DNA"/>
</dbReference>
<reference evidence="2" key="4">
    <citation type="journal article" date="2016" name="Sci. Rep.">
        <title>Genomic epidemiology and global diversity of the emerging bacterial pathogen Elizabethkingia anophelis.</title>
        <authorList>
            <person name="Breurec S."/>
            <person name="Criscuolo A."/>
            <person name="Diancourt L."/>
            <person name="Rendueles O."/>
            <person name="Vandenbogaert M."/>
            <person name="Passet V."/>
            <person name="Caro V."/>
            <person name="Rocha E.P."/>
            <person name="Touchon M."/>
            <person name="Brisse S."/>
        </authorList>
    </citation>
    <scope>NUCLEOTIDE SEQUENCE</scope>
</reference>
<reference evidence="2" key="8">
    <citation type="journal article" date="2018" name="J. ISSAAS">
        <title>In Silico Identification of Three Types of Integrative and Conjugative Elements (ICEs) in Elizabethkingia anophelis Strains Isolated from Around the World.</title>
        <authorList>
            <person name="Xu J."/>
            <person name="Pei D."/>
            <person name="Nicholson A."/>
            <person name="Lan Y."/>
            <person name="Xia Q."/>
        </authorList>
    </citation>
    <scope>NUCLEOTIDE SEQUENCE</scope>
</reference>
<dbReference type="AlphaFoldDB" id="A0A455ZI63"/>
<reference evidence="2" key="7">
    <citation type="journal article" date="2017" name="Sci. Rep.">
        <title>Genomic features, phylogenetic relationships, and comparative genomics of Elizabethkingia anophelis strain EM361-97 isolated in Taiwan.</title>
        <authorList>
            <person name="Lin J.N."/>
            <person name="Lai C.H."/>
            <person name="Yang C.H."/>
            <person name="Huang Y.H."/>
            <person name="Lin H.H."/>
        </authorList>
    </citation>
    <scope>NUCLEOTIDE SEQUENCE</scope>
</reference>
<reference evidence="2" key="3">
    <citation type="journal article" date="2016" name="Genome Announc.">
        <title>Complete Genome Sequences of Four Strains from the 2015-2016 Elizabethkingia anophelis Outbreak.</title>
        <authorList>
            <person name="Nicholson A.C."/>
            <person name="Whitney A.M."/>
            <person name="Emery B.D."/>
            <person name="Bell M.E."/>
            <person name="Gartin J.T."/>
            <person name="Humrighouse B.W."/>
            <person name="Loparev V.N."/>
            <person name="Batra D."/>
            <person name="Sheth M."/>
            <person name="Rowe L.A."/>
            <person name="Juieng P."/>
            <person name="Knipe K."/>
            <person name="Gulvik C."/>
            <person name="McQuiston J.R."/>
        </authorList>
    </citation>
    <scope>NUCLEOTIDE SEQUENCE</scope>
</reference>
<dbReference type="EMBL" id="BK010617">
    <property type="protein sequence ID" value="DAC76182.1"/>
    <property type="molecule type" value="Genomic_DNA"/>
</dbReference>
<organism evidence="2">
    <name type="scientific">Elizabethkingia anophelis</name>
    <dbReference type="NCBI Taxonomy" id="1117645"/>
    <lineage>
        <taxon>Bacteria</taxon>
        <taxon>Pseudomonadati</taxon>
        <taxon>Bacteroidota</taxon>
        <taxon>Flavobacteriia</taxon>
        <taxon>Flavobacteriales</taxon>
        <taxon>Weeksellaceae</taxon>
        <taxon>Elizabethkingia</taxon>
    </lineage>
</organism>
<dbReference type="EMBL" id="BK010618">
    <property type="protein sequence ID" value="DAC76217.1"/>
    <property type="molecule type" value="Genomic_DNA"/>
</dbReference>
<evidence type="ECO:0000313" key="2">
    <source>
        <dbReference type="EMBL" id="DAC76364.1"/>
    </source>
</evidence>
<sequence length="103" mass="12130">MKTMELNPKEFPTLSTWEPNFLNEILENLTKQANPSKTEITLEDKLWTATILEMDLKTQSGSIWSENQSEDPLTEHNRKMLQKMREQNIPWAESYPGEMYPIE</sequence>
<dbReference type="EMBL" id="BK010622">
    <property type="protein sequence ID" value="DAC76361.1"/>
    <property type="molecule type" value="Genomic_DNA"/>
</dbReference>
<reference evidence="2" key="5">
    <citation type="journal article" date="2017" name="Genome Announc.">
        <title>Complete Circularized Genome Sequences of Four Strains of Elizabethkingia anophelis, Including Two Novel Strains Isolated from Wild-Caught Anopheles sinensis.</title>
        <authorList>
            <person name="Pei D."/>
            <person name="Nicholson A.C."/>
            <person name="Jiang J."/>
            <person name="Chen H."/>
            <person name="Whitney A.M."/>
            <person name="Villarma A."/>
            <person name="Bell M."/>
            <person name="Humrighouse B."/>
            <person name="Rowe L.A."/>
            <person name="Sheth M."/>
            <person name="Batra D."/>
            <person name="Juieng P."/>
            <person name="Loparev V.N."/>
            <person name="McQuiston J.R."/>
            <person name="Lan Y."/>
            <person name="Ma Y."/>
            <person name="Xu J."/>
        </authorList>
    </citation>
    <scope>NUCLEOTIDE SEQUENCE</scope>
</reference>
<name>A0A455ZI63_9FLAO</name>